<dbReference type="SUPFAM" id="SSF51695">
    <property type="entry name" value="PLC-like phosphodiesterases"/>
    <property type="match status" value="1"/>
</dbReference>
<dbReference type="InterPro" id="IPR030395">
    <property type="entry name" value="GP_PDE_dom"/>
</dbReference>
<dbReference type="Proteomes" id="UP000316425">
    <property type="component" value="Unassembled WGS sequence"/>
</dbReference>
<dbReference type="PROSITE" id="PS51704">
    <property type="entry name" value="GP_PDE"/>
    <property type="match status" value="1"/>
</dbReference>
<dbReference type="Gene3D" id="3.20.20.190">
    <property type="entry name" value="Phosphatidylinositol (PI) phosphodiesterase"/>
    <property type="match status" value="1"/>
</dbReference>
<proteinExistence type="predicted"/>
<dbReference type="GO" id="GO:0008081">
    <property type="term" value="F:phosphoric diester hydrolase activity"/>
    <property type="evidence" value="ECO:0007669"/>
    <property type="project" value="InterPro"/>
</dbReference>
<dbReference type="InterPro" id="IPR017946">
    <property type="entry name" value="PLC-like_Pdiesterase_TIM-brl"/>
</dbReference>
<feature type="domain" description="GP-PDE" evidence="1">
    <location>
        <begin position="6"/>
        <end position="242"/>
    </location>
</feature>
<dbReference type="OrthoDB" id="384721at2"/>
<accession>A0A556PTC3</accession>
<keyword evidence="3" id="KW-1185">Reference proteome</keyword>
<dbReference type="PANTHER" id="PTHR46211">
    <property type="entry name" value="GLYCEROPHOSPHORYL DIESTER PHOSPHODIESTERASE"/>
    <property type="match status" value="1"/>
</dbReference>
<dbReference type="AlphaFoldDB" id="A0A556PTC3"/>
<name>A0A556PTC3_9BACI</name>
<dbReference type="PANTHER" id="PTHR46211:SF1">
    <property type="entry name" value="GLYCEROPHOSPHODIESTER PHOSPHODIESTERASE, CYTOPLASMIC"/>
    <property type="match status" value="1"/>
</dbReference>
<evidence type="ECO:0000313" key="3">
    <source>
        <dbReference type="Proteomes" id="UP000316425"/>
    </source>
</evidence>
<comment type="caution">
    <text evidence="2">The sequence shown here is derived from an EMBL/GenBank/DDBJ whole genome shotgun (WGS) entry which is preliminary data.</text>
</comment>
<reference evidence="2 3" key="1">
    <citation type="submission" date="2019-07" db="EMBL/GenBank/DDBJ databases">
        <title>Allobacillus sp. nov. SKP isolated from shrimp paste of Euphausiacea.</title>
        <authorList>
            <person name="Kanchanasin P."/>
            <person name="Tanasupawat S."/>
            <person name="Shi W."/>
            <person name="Wu L."/>
            <person name="Ma J."/>
        </authorList>
    </citation>
    <scope>NUCLEOTIDE SEQUENCE [LARGE SCALE GENOMIC DNA]</scope>
    <source>
        <strain evidence="2 3">SKP4-8</strain>
    </source>
</reference>
<sequence length="254" mass="29604">MFFAVTQIIAHRGASKFAPENTLAAFQLAEKMGADGIELDIHLTKDQIPVIIHDTDIKRTTNGRGFVQKFTYKELQQYDAGSWFSERFSDERILSLEEFFAWILPKDLFVNIEMKTKVIRYPNIEKIVFQLIREYGLENRVIISSFNPHTLYRMRELHPNIELALLSKVAFRNIQQYLADTGANVMHIKSRLLSSRMVRAMNHHDIPFRVYTVNRKSTFKQCVDKNAAGIITDRPDLFSMNETVHQNEQHLDEL</sequence>
<dbReference type="CDD" id="cd08563">
    <property type="entry name" value="GDPD_TtGDE_like"/>
    <property type="match status" value="1"/>
</dbReference>
<dbReference type="Pfam" id="PF03009">
    <property type="entry name" value="GDPD"/>
    <property type="match status" value="1"/>
</dbReference>
<gene>
    <name evidence="2" type="ORF">FPQ13_00745</name>
</gene>
<organism evidence="2 3">
    <name type="scientific">Allobacillus salarius</name>
    <dbReference type="NCBI Taxonomy" id="1955272"/>
    <lineage>
        <taxon>Bacteria</taxon>
        <taxon>Bacillati</taxon>
        <taxon>Bacillota</taxon>
        <taxon>Bacilli</taxon>
        <taxon>Bacillales</taxon>
        <taxon>Bacillaceae</taxon>
        <taxon>Allobacillus</taxon>
    </lineage>
</organism>
<dbReference type="GO" id="GO:0006629">
    <property type="term" value="P:lipid metabolic process"/>
    <property type="evidence" value="ECO:0007669"/>
    <property type="project" value="InterPro"/>
</dbReference>
<evidence type="ECO:0000313" key="2">
    <source>
        <dbReference type="EMBL" id="TSJ67629.1"/>
    </source>
</evidence>
<protein>
    <submittedName>
        <fullName evidence="2">Glycerophosphodiester phosphodiesterase</fullName>
    </submittedName>
</protein>
<dbReference type="EMBL" id="VMHE01000001">
    <property type="protein sequence ID" value="TSJ67629.1"/>
    <property type="molecule type" value="Genomic_DNA"/>
</dbReference>
<evidence type="ECO:0000259" key="1">
    <source>
        <dbReference type="PROSITE" id="PS51704"/>
    </source>
</evidence>